<evidence type="ECO:0000256" key="2">
    <source>
        <dbReference type="ARBA" id="ARBA00023012"/>
    </source>
</evidence>
<dbReference type="Proteomes" id="UP001259659">
    <property type="component" value="Unassembled WGS sequence"/>
</dbReference>
<accession>A0ABU2FBF7</accession>
<dbReference type="PANTHER" id="PTHR48111:SF1">
    <property type="entry name" value="TWO-COMPONENT RESPONSE REGULATOR ORR33"/>
    <property type="match status" value="1"/>
</dbReference>
<keyword evidence="1 6" id="KW-0597">Phosphoprotein</keyword>
<dbReference type="SMART" id="SM00448">
    <property type="entry name" value="REC"/>
    <property type="match status" value="1"/>
</dbReference>
<evidence type="ECO:0000256" key="3">
    <source>
        <dbReference type="ARBA" id="ARBA00023015"/>
    </source>
</evidence>
<reference evidence="8 9" key="1">
    <citation type="submission" date="2022-06" db="EMBL/GenBank/DDBJ databases">
        <title>Haloarcula sp. a new haloarchaeum isolate from saline soil.</title>
        <authorList>
            <person name="Strakova D."/>
            <person name="Galisteo C."/>
            <person name="Sanchez-Porro C."/>
            <person name="Ventosa A."/>
        </authorList>
    </citation>
    <scope>NUCLEOTIDE SEQUENCE [LARGE SCALE GENOMIC DNA]</scope>
    <source>
        <strain evidence="8 9">S1CR25-12</strain>
    </source>
</reference>
<dbReference type="Gene3D" id="3.40.50.2300">
    <property type="match status" value="1"/>
</dbReference>
<dbReference type="RefSeq" id="WP_310919221.1">
    <property type="nucleotide sequence ID" value="NZ_JAMQON010000002.1"/>
</dbReference>
<evidence type="ECO:0000259" key="7">
    <source>
        <dbReference type="PROSITE" id="PS50110"/>
    </source>
</evidence>
<dbReference type="InterPro" id="IPR039420">
    <property type="entry name" value="WalR-like"/>
</dbReference>
<evidence type="ECO:0000313" key="9">
    <source>
        <dbReference type="Proteomes" id="UP001259659"/>
    </source>
</evidence>
<keyword evidence="5" id="KW-0804">Transcription</keyword>
<evidence type="ECO:0000313" key="8">
    <source>
        <dbReference type="EMBL" id="MDS0259607.1"/>
    </source>
</evidence>
<gene>
    <name evidence="8" type="ORF">NDI56_09405</name>
</gene>
<dbReference type="Pfam" id="PF08663">
    <property type="entry name" value="HalX"/>
    <property type="match status" value="1"/>
</dbReference>
<keyword evidence="2" id="KW-0902">Two-component regulatory system</keyword>
<evidence type="ECO:0000256" key="5">
    <source>
        <dbReference type="ARBA" id="ARBA00023163"/>
    </source>
</evidence>
<name>A0ABU2FBF7_9EURY</name>
<feature type="domain" description="Response regulatory" evidence="7">
    <location>
        <begin position="8"/>
        <end position="117"/>
    </location>
</feature>
<keyword evidence="3" id="KW-0805">Transcription regulation</keyword>
<protein>
    <submittedName>
        <fullName evidence="8">HalX domain-containing protein</fullName>
    </submittedName>
</protein>
<evidence type="ECO:0000256" key="6">
    <source>
        <dbReference type="PROSITE-ProRule" id="PRU00169"/>
    </source>
</evidence>
<dbReference type="SUPFAM" id="SSF52172">
    <property type="entry name" value="CheY-like"/>
    <property type="match status" value="1"/>
</dbReference>
<dbReference type="CDD" id="cd00156">
    <property type="entry name" value="REC"/>
    <property type="match status" value="1"/>
</dbReference>
<dbReference type="InterPro" id="IPR011006">
    <property type="entry name" value="CheY-like_superfamily"/>
</dbReference>
<dbReference type="PANTHER" id="PTHR48111">
    <property type="entry name" value="REGULATOR OF RPOS"/>
    <property type="match status" value="1"/>
</dbReference>
<dbReference type="EMBL" id="JAMQON010000002">
    <property type="protein sequence ID" value="MDS0259607.1"/>
    <property type="molecule type" value="Genomic_DNA"/>
</dbReference>
<organism evidence="8 9">
    <name type="scientific">Haloarcula saliterrae</name>
    <dbReference type="NCBI Taxonomy" id="2950534"/>
    <lineage>
        <taxon>Archaea</taxon>
        <taxon>Methanobacteriati</taxon>
        <taxon>Methanobacteriota</taxon>
        <taxon>Stenosarchaea group</taxon>
        <taxon>Halobacteria</taxon>
        <taxon>Halobacteriales</taxon>
        <taxon>Haloarculaceae</taxon>
        <taxon>Haloarcula</taxon>
    </lineage>
</organism>
<dbReference type="InterPro" id="IPR001789">
    <property type="entry name" value="Sig_transdc_resp-reg_receiver"/>
</dbReference>
<keyword evidence="9" id="KW-1185">Reference proteome</keyword>
<proteinExistence type="predicted"/>
<evidence type="ECO:0000256" key="4">
    <source>
        <dbReference type="ARBA" id="ARBA00023125"/>
    </source>
</evidence>
<evidence type="ECO:0000256" key="1">
    <source>
        <dbReference type="ARBA" id="ARBA00022553"/>
    </source>
</evidence>
<dbReference type="InterPro" id="IPR013971">
    <property type="entry name" value="HalX_domain"/>
</dbReference>
<keyword evidence="4" id="KW-0238">DNA-binding</keyword>
<feature type="modified residue" description="4-aspartylphosphate" evidence="6">
    <location>
        <position position="55"/>
    </location>
</feature>
<comment type="caution">
    <text evidence="8">The sequence shown here is derived from an EMBL/GenBank/DDBJ whole genome shotgun (WGS) entry which is preliminary data.</text>
</comment>
<dbReference type="Pfam" id="PF00072">
    <property type="entry name" value="Response_reg"/>
    <property type="match status" value="1"/>
</dbReference>
<sequence>MTERGGTQILVVDDDVDVAETYASHLGGQYAVETVYSGEAALEALSPAVDIVLLDRRMPKLSGGEVLAAVRERGLETRVAMVTGEKADFDIIDMPFDDYVQKPVTPAALLGTVRHLERCLNYEEQMQEYYALTAKRAALVESKTPGELEASEQFSDLEADIEAAEAALSELVSGFEPTDFDRAFRDIDRPEPPAAD</sequence>
<dbReference type="PROSITE" id="PS50110">
    <property type="entry name" value="RESPONSE_REGULATORY"/>
    <property type="match status" value="1"/>
</dbReference>